<gene>
    <name evidence="1" type="ORF">FYJ24_01410</name>
</gene>
<dbReference type="GO" id="GO:0030246">
    <property type="term" value="F:carbohydrate binding"/>
    <property type="evidence" value="ECO:0007669"/>
    <property type="project" value="InterPro"/>
</dbReference>
<sequence length="265" mass="29612">MGPMLNTTLRSDLGVTRVCPAMGKTEQWMPTGGTHVFFESTKEFSTVGGARAFLSEHRENSQQGIADQILWEEIERIEQPTSTRLTLEQHLAPHHTVPAYFDILSSVDLVLTLTVHNTSSESIVIDEALQFDLNIGDIKDVTVQGLTNHLFTSSKNRSQKKTLTGDLVFVGPSEIEFFEPDELIVEDLRGRSRFTFASYGASTLQFWNPWDINISTTPYNDDSLPPESWERFLRVAFGNRGTSPIFLAAGEEHTLSVHLSVEPLG</sequence>
<dbReference type="RefSeq" id="WP_154542840.1">
    <property type="nucleotide sequence ID" value="NZ_VULO01000001.1"/>
</dbReference>
<reference evidence="1 2" key="1">
    <citation type="submission" date="2019-08" db="EMBL/GenBank/DDBJ databases">
        <title>In-depth cultivation of the pig gut microbiome towards novel bacterial diversity and tailored functional studies.</title>
        <authorList>
            <person name="Wylensek D."/>
            <person name="Hitch T.C.A."/>
            <person name="Clavel T."/>
        </authorList>
    </citation>
    <scope>NUCLEOTIDE SEQUENCE [LARGE SCALE GENOMIC DNA]</scope>
    <source>
        <strain evidence="1 2">WB03_NA08</strain>
    </source>
</reference>
<dbReference type="EMBL" id="VULO01000001">
    <property type="protein sequence ID" value="MSS83442.1"/>
    <property type="molecule type" value="Genomic_DNA"/>
</dbReference>
<dbReference type="GO" id="GO:0016853">
    <property type="term" value="F:isomerase activity"/>
    <property type="evidence" value="ECO:0007669"/>
    <property type="project" value="InterPro"/>
</dbReference>
<evidence type="ECO:0000313" key="2">
    <source>
        <dbReference type="Proteomes" id="UP000470875"/>
    </source>
</evidence>
<protein>
    <recommendedName>
        <fullName evidence="3">Glucose-6-phosphate 1-epimerase</fullName>
    </recommendedName>
</protein>
<dbReference type="AlphaFoldDB" id="A0A6N7W4Q6"/>
<evidence type="ECO:0000313" key="1">
    <source>
        <dbReference type="EMBL" id="MSS83442.1"/>
    </source>
</evidence>
<dbReference type="GO" id="GO:0005975">
    <property type="term" value="P:carbohydrate metabolic process"/>
    <property type="evidence" value="ECO:0007669"/>
    <property type="project" value="InterPro"/>
</dbReference>
<dbReference type="Gene3D" id="2.70.98.10">
    <property type="match status" value="1"/>
</dbReference>
<dbReference type="Proteomes" id="UP000470875">
    <property type="component" value="Unassembled WGS sequence"/>
</dbReference>
<proteinExistence type="predicted"/>
<dbReference type="InterPro" id="IPR014718">
    <property type="entry name" value="GH-type_carb-bd"/>
</dbReference>
<dbReference type="SUPFAM" id="SSF74650">
    <property type="entry name" value="Galactose mutarotase-like"/>
    <property type="match status" value="1"/>
</dbReference>
<keyword evidence="2" id="KW-1185">Reference proteome</keyword>
<comment type="caution">
    <text evidence="1">The sequence shown here is derived from an EMBL/GenBank/DDBJ whole genome shotgun (WGS) entry which is preliminary data.</text>
</comment>
<name>A0A6N7W4Q6_9ACTO</name>
<dbReference type="InterPro" id="IPR011013">
    <property type="entry name" value="Gal_mutarotase_sf_dom"/>
</dbReference>
<evidence type="ECO:0008006" key="3">
    <source>
        <dbReference type="Google" id="ProtNLM"/>
    </source>
</evidence>
<organism evidence="1 2">
    <name type="scientific">Scrofimicrobium canadense</name>
    <dbReference type="NCBI Taxonomy" id="2652290"/>
    <lineage>
        <taxon>Bacteria</taxon>
        <taxon>Bacillati</taxon>
        <taxon>Actinomycetota</taxon>
        <taxon>Actinomycetes</taxon>
        <taxon>Actinomycetales</taxon>
        <taxon>Actinomycetaceae</taxon>
        <taxon>Scrofimicrobium</taxon>
    </lineage>
</organism>
<accession>A0A6N7W4Q6</accession>